<gene>
    <name evidence="15" type="ORF">EOD73_08675</name>
</gene>
<comment type="caution">
    <text evidence="15">The sequence shown here is derived from an EMBL/GenBank/DDBJ whole genome shotgun (WGS) entry which is preliminary data.</text>
</comment>
<evidence type="ECO:0000256" key="8">
    <source>
        <dbReference type="ARBA" id="ARBA00022989"/>
    </source>
</evidence>
<keyword evidence="4" id="KW-0597">Phosphoprotein</keyword>
<evidence type="ECO:0000256" key="10">
    <source>
        <dbReference type="ARBA" id="ARBA00023136"/>
    </source>
</evidence>
<evidence type="ECO:0000256" key="11">
    <source>
        <dbReference type="SAM" id="MobiDB-lite"/>
    </source>
</evidence>
<sequence>MRLRLVHQLSLLLVGTSLLAVVGLAALTATHLRSGFTDYLRTQDRARLATFAEGARQAVERHGVQGLAAHPEALMAPLLGGPPPRPDAFGEAPPPRGERPYRPLRADERALRGFFVTAPDGSLLWGRPPPRPREVLDHPIVLDGRTVAVAHFAPRREASEDEADARFLQRQFAGLAGLGLAMAVLAAGVAVWVARRWMRPLAAAQAATHRLAQGDFEHRLPPAEGRWRDELDDLALDLNRLAEGLQRLEGSRRRWVAELSHELRTPLTVMRGELDAVADGVRPLNAERLDSLRREVGRLTRLADDFALLARGDLRALPVHRQPTDPAALLADTRARWAPRLDAAGLANDWQWPDLPGSVSADATRLQQVLDNLLGNALAYTQAPGRVAVQAQRHGPQGWRVTVDDSPPGVPDAAERERLFEPLYRRDASRSRAGAADDGGSGLGLSIARALVQAHGGRLHAEASPLGGLRLVMELPL</sequence>
<evidence type="ECO:0000313" key="16">
    <source>
        <dbReference type="Proteomes" id="UP000288587"/>
    </source>
</evidence>
<evidence type="ECO:0000256" key="4">
    <source>
        <dbReference type="ARBA" id="ARBA00022553"/>
    </source>
</evidence>
<evidence type="ECO:0000256" key="2">
    <source>
        <dbReference type="ARBA" id="ARBA00004370"/>
    </source>
</evidence>
<dbReference type="GO" id="GO:0000155">
    <property type="term" value="F:phosphorelay sensor kinase activity"/>
    <property type="evidence" value="ECO:0007669"/>
    <property type="project" value="InterPro"/>
</dbReference>
<dbReference type="SMART" id="SM00388">
    <property type="entry name" value="HisKA"/>
    <property type="match status" value="1"/>
</dbReference>
<evidence type="ECO:0000256" key="3">
    <source>
        <dbReference type="ARBA" id="ARBA00012438"/>
    </source>
</evidence>
<dbReference type="PANTHER" id="PTHR45436:SF5">
    <property type="entry name" value="SENSOR HISTIDINE KINASE TRCS"/>
    <property type="match status" value="1"/>
</dbReference>
<dbReference type="CDD" id="cd00082">
    <property type="entry name" value="HisKA"/>
    <property type="match status" value="1"/>
</dbReference>
<name>A0A3S2XSY8_9BURK</name>
<dbReference type="InterPro" id="IPR005467">
    <property type="entry name" value="His_kinase_dom"/>
</dbReference>
<dbReference type="Pfam" id="PF00512">
    <property type="entry name" value="HisKA"/>
    <property type="match status" value="1"/>
</dbReference>
<dbReference type="PROSITE" id="PS50109">
    <property type="entry name" value="HIS_KIN"/>
    <property type="match status" value="1"/>
</dbReference>
<dbReference type="Gene3D" id="6.10.340.10">
    <property type="match status" value="1"/>
</dbReference>
<reference evidence="15 16" key="1">
    <citation type="submission" date="2019-01" db="EMBL/GenBank/DDBJ databases">
        <authorList>
            <person name="Chen W.-M."/>
        </authorList>
    </citation>
    <scope>NUCLEOTIDE SEQUENCE [LARGE SCALE GENOMIC DNA]</scope>
    <source>
        <strain evidence="15 16">CCP-18</strain>
    </source>
</reference>
<feature type="domain" description="Histidine kinase" evidence="13">
    <location>
        <begin position="258"/>
        <end position="477"/>
    </location>
</feature>
<dbReference type="SUPFAM" id="SSF55874">
    <property type="entry name" value="ATPase domain of HSP90 chaperone/DNA topoisomerase II/histidine kinase"/>
    <property type="match status" value="1"/>
</dbReference>
<evidence type="ECO:0000259" key="13">
    <source>
        <dbReference type="PROSITE" id="PS50109"/>
    </source>
</evidence>
<feature type="region of interest" description="Disordered" evidence="11">
    <location>
        <begin position="78"/>
        <end position="99"/>
    </location>
</feature>
<comment type="catalytic activity">
    <reaction evidence="1">
        <text>ATP + protein L-histidine = ADP + protein N-phospho-L-histidine.</text>
        <dbReference type="EC" id="2.7.13.3"/>
    </reaction>
</comment>
<evidence type="ECO:0000256" key="6">
    <source>
        <dbReference type="ARBA" id="ARBA00022692"/>
    </source>
</evidence>
<dbReference type="InterPro" id="IPR004358">
    <property type="entry name" value="Sig_transdc_His_kin-like_C"/>
</dbReference>
<proteinExistence type="predicted"/>
<dbReference type="InterPro" id="IPR003594">
    <property type="entry name" value="HATPase_dom"/>
</dbReference>
<protein>
    <recommendedName>
        <fullName evidence="3">histidine kinase</fullName>
        <ecNumber evidence="3">2.7.13.3</ecNumber>
    </recommendedName>
</protein>
<dbReference type="SMART" id="SM00387">
    <property type="entry name" value="HATPase_c"/>
    <property type="match status" value="1"/>
</dbReference>
<keyword evidence="10 12" id="KW-0472">Membrane</keyword>
<keyword evidence="5" id="KW-0808">Transferase</keyword>
<keyword evidence="8 12" id="KW-1133">Transmembrane helix</keyword>
<accession>A0A3S2XSY8</accession>
<dbReference type="PROSITE" id="PS50885">
    <property type="entry name" value="HAMP"/>
    <property type="match status" value="1"/>
</dbReference>
<keyword evidence="7" id="KW-0418">Kinase</keyword>
<dbReference type="RefSeq" id="WP_127682603.1">
    <property type="nucleotide sequence ID" value="NZ_SACM01000002.1"/>
</dbReference>
<evidence type="ECO:0000256" key="12">
    <source>
        <dbReference type="SAM" id="Phobius"/>
    </source>
</evidence>
<organism evidence="15 16">
    <name type="scientific">Inhella crocodyli</name>
    <dbReference type="NCBI Taxonomy" id="2499851"/>
    <lineage>
        <taxon>Bacteria</taxon>
        <taxon>Pseudomonadati</taxon>
        <taxon>Pseudomonadota</taxon>
        <taxon>Betaproteobacteria</taxon>
        <taxon>Burkholderiales</taxon>
        <taxon>Sphaerotilaceae</taxon>
        <taxon>Inhella</taxon>
    </lineage>
</organism>
<dbReference type="SUPFAM" id="SSF158472">
    <property type="entry name" value="HAMP domain-like"/>
    <property type="match status" value="1"/>
</dbReference>
<dbReference type="PRINTS" id="PR00344">
    <property type="entry name" value="BCTRLSENSOR"/>
</dbReference>
<evidence type="ECO:0000256" key="1">
    <source>
        <dbReference type="ARBA" id="ARBA00000085"/>
    </source>
</evidence>
<comment type="subcellular location">
    <subcellularLocation>
        <location evidence="2">Membrane</location>
    </subcellularLocation>
</comment>
<dbReference type="InterPro" id="IPR050428">
    <property type="entry name" value="TCS_sensor_his_kinase"/>
</dbReference>
<dbReference type="Gene3D" id="3.30.565.10">
    <property type="entry name" value="Histidine kinase-like ATPase, C-terminal domain"/>
    <property type="match status" value="1"/>
</dbReference>
<dbReference type="Pfam" id="PF00672">
    <property type="entry name" value="HAMP"/>
    <property type="match status" value="1"/>
</dbReference>
<evidence type="ECO:0000313" key="15">
    <source>
        <dbReference type="EMBL" id="RVT86105.1"/>
    </source>
</evidence>
<dbReference type="Pfam" id="PF02518">
    <property type="entry name" value="HATPase_c"/>
    <property type="match status" value="1"/>
</dbReference>
<dbReference type="OrthoDB" id="9804645at2"/>
<dbReference type="PANTHER" id="PTHR45436">
    <property type="entry name" value="SENSOR HISTIDINE KINASE YKOH"/>
    <property type="match status" value="1"/>
</dbReference>
<dbReference type="Gene3D" id="1.10.287.130">
    <property type="match status" value="1"/>
</dbReference>
<feature type="domain" description="HAMP" evidence="14">
    <location>
        <begin position="195"/>
        <end position="250"/>
    </location>
</feature>
<dbReference type="InterPro" id="IPR003661">
    <property type="entry name" value="HisK_dim/P_dom"/>
</dbReference>
<evidence type="ECO:0000256" key="7">
    <source>
        <dbReference type="ARBA" id="ARBA00022777"/>
    </source>
</evidence>
<dbReference type="InterPro" id="IPR003660">
    <property type="entry name" value="HAMP_dom"/>
</dbReference>
<dbReference type="InterPro" id="IPR036097">
    <property type="entry name" value="HisK_dim/P_sf"/>
</dbReference>
<evidence type="ECO:0000256" key="5">
    <source>
        <dbReference type="ARBA" id="ARBA00022679"/>
    </source>
</evidence>
<dbReference type="InterPro" id="IPR036890">
    <property type="entry name" value="HATPase_C_sf"/>
</dbReference>
<dbReference type="AlphaFoldDB" id="A0A3S2XSY8"/>
<dbReference type="SMART" id="SM00304">
    <property type="entry name" value="HAMP"/>
    <property type="match status" value="1"/>
</dbReference>
<feature type="transmembrane region" description="Helical" evidence="12">
    <location>
        <begin position="172"/>
        <end position="194"/>
    </location>
</feature>
<keyword evidence="16" id="KW-1185">Reference proteome</keyword>
<dbReference type="SUPFAM" id="SSF47384">
    <property type="entry name" value="Homodimeric domain of signal transducing histidine kinase"/>
    <property type="match status" value="1"/>
</dbReference>
<dbReference type="EMBL" id="SACM01000002">
    <property type="protein sequence ID" value="RVT86105.1"/>
    <property type="molecule type" value="Genomic_DNA"/>
</dbReference>
<dbReference type="Proteomes" id="UP000288587">
    <property type="component" value="Unassembled WGS sequence"/>
</dbReference>
<dbReference type="GO" id="GO:0005886">
    <property type="term" value="C:plasma membrane"/>
    <property type="evidence" value="ECO:0007669"/>
    <property type="project" value="TreeGrafter"/>
</dbReference>
<keyword evidence="6 12" id="KW-0812">Transmembrane</keyword>
<dbReference type="EC" id="2.7.13.3" evidence="3"/>
<keyword evidence="9" id="KW-0902">Two-component regulatory system</keyword>
<evidence type="ECO:0000259" key="14">
    <source>
        <dbReference type="PROSITE" id="PS50885"/>
    </source>
</evidence>
<evidence type="ECO:0000256" key="9">
    <source>
        <dbReference type="ARBA" id="ARBA00023012"/>
    </source>
</evidence>